<dbReference type="AlphaFoldDB" id="A0A238ZCV6"/>
<keyword evidence="4" id="KW-1185">Reference proteome</keyword>
<evidence type="ECO:0000313" key="4">
    <source>
        <dbReference type="Proteomes" id="UP000198403"/>
    </source>
</evidence>
<sequence>MSAAQRWGMTVPLEGLPLTRQADVARELEDLGYTDLWTAEGMGTDGFTPLAVAAAVTSTVHLGVAVAPAFTRGPALLAQTAATMVATAPGRFTLGIGASSDVIVQQWNGIPYERPLSRCRDLLRFLRTVLAGNQADHRYETFAVHGFRLGVVPDPPPRLLLAGLRDKMLGLAGAEADGAVLNWISADDVARVVPQVHAGGPGKEVVARILVAPTADAEHARAVGRRLITAYLNVPVYRAFYVALGRDDLEPMWKLWADGDRRGAVDAVPDHVVDQLVVHGSPEECREHVRRFVDRGVTVPVAHLLPVGVDPLQACRDLAPR</sequence>
<evidence type="ECO:0000259" key="2">
    <source>
        <dbReference type="Pfam" id="PF00296"/>
    </source>
</evidence>
<keyword evidence="1" id="KW-0560">Oxidoreductase</keyword>
<gene>
    <name evidence="3" type="ORF">SAMN06272737_12720</name>
</gene>
<dbReference type="InterPro" id="IPR011251">
    <property type="entry name" value="Luciferase-like_dom"/>
</dbReference>
<dbReference type="InterPro" id="IPR022526">
    <property type="entry name" value="F420_Rv3093c"/>
</dbReference>
<organism evidence="3 4">
    <name type="scientific">Blastococcus mobilis</name>
    <dbReference type="NCBI Taxonomy" id="1938746"/>
    <lineage>
        <taxon>Bacteria</taxon>
        <taxon>Bacillati</taxon>
        <taxon>Actinomycetota</taxon>
        <taxon>Actinomycetes</taxon>
        <taxon>Geodermatophilales</taxon>
        <taxon>Geodermatophilaceae</taxon>
        <taxon>Blastococcus</taxon>
    </lineage>
</organism>
<evidence type="ECO:0000313" key="3">
    <source>
        <dbReference type="EMBL" id="SNR80791.1"/>
    </source>
</evidence>
<dbReference type="Pfam" id="PF00296">
    <property type="entry name" value="Bac_luciferase"/>
    <property type="match status" value="1"/>
</dbReference>
<dbReference type="Proteomes" id="UP000198403">
    <property type="component" value="Unassembled WGS sequence"/>
</dbReference>
<dbReference type="PANTHER" id="PTHR43244">
    <property type="match status" value="1"/>
</dbReference>
<name>A0A238ZCV6_9ACTN</name>
<reference evidence="3 4" key="1">
    <citation type="submission" date="2017-06" db="EMBL/GenBank/DDBJ databases">
        <authorList>
            <person name="Kim H.J."/>
            <person name="Triplett B.A."/>
        </authorList>
    </citation>
    <scope>NUCLEOTIDE SEQUENCE [LARGE SCALE GENOMIC DNA]</scope>
    <source>
        <strain evidence="3 4">DSM 44272</strain>
    </source>
</reference>
<feature type="domain" description="Luciferase-like" evidence="2">
    <location>
        <begin position="16"/>
        <end position="298"/>
    </location>
</feature>
<dbReference type="NCBIfam" id="TIGR03841">
    <property type="entry name" value="F420_Rv3093c"/>
    <property type="match status" value="1"/>
</dbReference>
<dbReference type="SUPFAM" id="SSF51679">
    <property type="entry name" value="Bacterial luciferase-like"/>
    <property type="match status" value="1"/>
</dbReference>
<accession>A0A238ZCV6</accession>
<dbReference type="PANTHER" id="PTHR43244:SF1">
    <property type="entry name" value="5,10-METHYLENETETRAHYDROMETHANOPTERIN REDUCTASE"/>
    <property type="match status" value="1"/>
</dbReference>
<dbReference type="RefSeq" id="WP_089338334.1">
    <property type="nucleotide sequence ID" value="NZ_FZNO01000027.1"/>
</dbReference>
<dbReference type="InterPro" id="IPR050564">
    <property type="entry name" value="F420-G6PD/mer"/>
</dbReference>
<dbReference type="OrthoDB" id="3457164at2"/>
<dbReference type="InterPro" id="IPR036661">
    <property type="entry name" value="Luciferase-like_sf"/>
</dbReference>
<evidence type="ECO:0000256" key="1">
    <source>
        <dbReference type="ARBA" id="ARBA00023002"/>
    </source>
</evidence>
<protein>
    <submittedName>
        <fullName evidence="3">Probable F420-dependent oxidoreductase, Rv3093c family</fullName>
    </submittedName>
</protein>
<dbReference type="EMBL" id="FZNO01000027">
    <property type="protein sequence ID" value="SNR80791.1"/>
    <property type="molecule type" value="Genomic_DNA"/>
</dbReference>
<dbReference type="GO" id="GO:0016705">
    <property type="term" value="F:oxidoreductase activity, acting on paired donors, with incorporation or reduction of molecular oxygen"/>
    <property type="evidence" value="ECO:0007669"/>
    <property type="project" value="InterPro"/>
</dbReference>
<dbReference type="Gene3D" id="3.20.20.30">
    <property type="entry name" value="Luciferase-like domain"/>
    <property type="match status" value="1"/>
</dbReference>
<proteinExistence type="predicted"/>